<evidence type="ECO:0000259" key="2">
    <source>
        <dbReference type="Pfam" id="PF14214"/>
    </source>
</evidence>
<reference evidence="3" key="1">
    <citation type="journal article" date="2022" name="Int. J. Mol. Sci.">
        <title>Draft Genome of Tanacetum Coccineum: Genomic Comparison of Closely Related Tanacetum-Family Plants.</title>
        <authorList>
            <person name="Yamashiro T."/>
            <person name="Shiraishi A."/>
            <person name="Nakayama K."/>
            <person name="Satake H."/>
        </authorList>
    </citation>
    <scope>NUCLEOTIDE SEQUENCE</scope>
</reference>
<feature type="region of interest" description="Disordered" evidence="1">
    <location>
        <begin position="124"/>
        <end position="165"/>
    </location>
</feature>
<keyword evidence="3" id="KW-0067">ATP-binding</keyword>
<sequence length="840" mass="96630">MATRDSYLGHVGEGRFVLSCQCGGQCQSYLTCSWIQSNRRRRSIRDNTTTYGNVDGSDRSLSKRQHISVDHSNPYLATPDANFVLAGGPVPNVGNSSGVHVSSESNLRHESVASSYINKKRTRDVMSRTTTPNVGSSFTPTRRRVSSGHHSLNTSTLNDDPVFPVNSSNMHTNGFRFRENRTGPPLEYKHIGKCEHSGEHCRVVLRTYQIYPQYIQLLLQDRHFMENIRAYNQMFTITSLGARVDDSINIGQGPYVFKISGQLYHWLGSLCPAEGDPPRILQLYVYDTENEINNRMSHFGGNNSDLRRDIVEGLIEFLDDHNALVRLFRTAREKLLDSEGEIVYEPGPDTDMDFDIIIKQRIGLPQRVNKLHLSYMALQFPLLFVYGEDGYSKYMKMVRVPGASSDEDRRLTTKAYYSYVLHDRVNSFNYLSKTERLFQQYMVIAFCAVEQSRIDYILEHQNDIRNEYLSGIYDTIRRGDNDGSDCGGRLILPQSFTGGPRYMYAHYLDALANCCVHGNPSYFITFTCNVKWPEIVEYMVDFPGVTTADRADIVDNVFEMKIHQFVKYLRDIKPFGKIIAIVYTVEFQKRGLPHCHTLIWVDKNSRIQSQEDIDNHISAELPSEEADPEGHRVVAEFMIHGPCGEVCPMAACMKNDPKCTKHFPKEYCHNTYTDADRFVHYRRRDTRITTTKKNVELDNGYVVPYNRQLLKTFYAHINVEHYGWTMLIKYLFKYISKGTDKIVARVTRNDARNNASTPSSSSQPKIVIDEIKNYLDSRYIGPHEACWRLFEFDIHFREPAVQVLAVHGENMQRVVFRETDQLQSVADNPHKKTTLTEWLD</sequence>
<evidence type="ECO:0000256" key="1">
    <source>
        <dbReference type="SAM" id="MobiDB-lite"/>
    </source>
</evidence>
<comment type="caution">
    <text evidence="3">The sequence shown here is derived from an EMBL/GenBank/DDBJ whole genome shotgun (WGS) entry which is preliminary data.</text>
</comment>
<proteinExistence type="predicted"/>
<feature type="compositionally biased region" description="Polar residues" evidence="1">
    <location>
        <begin position="148"/>
        <end position="158"/>
    </location>
</feature>
<reference evidence="3" key="2">
    <citation type="submission" date="2022-01" db="EMBL/GenBank/DDBJ databases">
        <authorList>
            <person name="Yamashiro T."/>
            <person name="Shiraishi A."/>
            <person name="Satake H."/>
            <person name="Nakayama K."/>
        </authorList>
    </citation>
    <scope>NUCLEOTIDE SEQUENCE</scope>
</reference>
<gene>
    <name evidence="3" type="ORF">Tco_0824048</name>
</gene>
<dbReference type="EMBL" id="BQNB010012382">
    <property type="protein sequence ID" value="GJT02879.1"/>
    <property type="molecule type" value="Genomic_DNA"/>
</dbReference>
<evidence type="ECO:0000313" key="4">
    <source>
        <dbReference type="Proteomes" id="UP001151760"/>
    </source>
</evidence>
<keyword evidence="3" id="KW-0347">Helicase</keyword>
<keyword evidence="4" id="KW-1185">Reference proteome</keyword>
<dbReference type="PANTHER" id="PTHR45786">
    <property type="entry name" value="DNA BINDING PROTEIN-LIKE"/>
    <property type="match status" value="1"/>
</dbReference>
<dbReference type="InterPro" id="IPR025476">
    <property type="entry name" value="Helitron_helicase-like"/>
</dbReference>
<accession>A0ABQ5APA7</accession>
<keyword evidence="3" id="KW-0547">Nucleotide-binding</keyword>
<dbReference type="Pfam" id="PF14214">
    <property type="entry name" value="Helitron_like_N"/>
    <property type="match status" value="1"/>
</dbReference>
<feature type="compositionally biased region" description="Polar residues" evidence="1">
    <location>
        <begin position="127"/>
        <end position="140"/>
    </location>
</feature>
<name>A0ABQ5APA7_9ASTR</name>
<dbReference type="Proteomes" id="UP001151760">
    <property type="component" value="Unassembled WGS sequence"/>
</dbReference>
<evidence type="ECO:0000313" key="3">
    <source>
        <dbReference type="EMBL" id="GJT02879.1"/>
    </source>
</evidence>
<dbReference type="GO" id="GO:0004386">
    <property type="term" value="F:helicase activity"/>
    <property type="evidence" value="ECO:0007669"/>
    <property type="project" value="UniProtKB-KW"/>
</dbReference>
<protein>
    <submittedName>
        <fullName evidence="3">DNA helicase</fullName>
    </submittedName>
</protein>
<feature type="domain" description="Helitron helicase-like" evidence="2">
    <location>
        <begin position="416"/>
        <end position="599"/>
    </location>
</feature>
<keyword evidence="3" id="KW-0378">Hydrolase</keyword>
<organism evidence="3 4">
    <name type="scientific">Tanacetum coccineum</name>
    <dbReference type="NCBI Taxonomy" id="301880"/>
    <lineage>
        <taxon>Eukaryota</taxon>
        <taxon>Viridiplantae</taxon>
        <taxon>Streptophyta</taxon>
        <taxon>Embryophyta</taxon>
        <taxon>Tracheophyta</taxon>
        <taxon>Spermatophyta</taxon>
        <taxon>Magnoliopsida</taxon>
        <taxon>eudicotyledons</taxon>
        <taxon>Gunneridae</taxon>
        <taxon>Pentapetalae</taxon>
        <taxon>asterids</taxon>
        <taxon>campanulids</taxon>
        <taxon>Asterales</taxon>
        <taxon>Asteraceae</taxon>
        <taxon>Asteroideae</taxon>
        <taxon>Anthemideae</taxon>
        <taxon>Anthemidinae</taxon>
        <taxon>Tanacetum</taxon>
    </lineage>
</organism>
<dbReference type="PANTHER" id="PTHR45786:SF74">
    <property type="entry name" value="ATP-DEPENDENT DNA HELICASE"/>
    <property type="match status" value="1"/>
</dbReference>